<evidence type="ECO:0000313" key="2">
    <source>
        <dbReference type="Proteomes" id="UP001054837"/>
    </source>
</evidence>
<evidence type="ECO:0000313" key="1">
    <source>
        <dbReference type="EMBL" id="GIX88600.1"/>
    </source>
</evidence>
<proteinExistence type="predicted"/>
<accession>A0AAV4NUP7</accession>
<reference evidence="1 2" key="1">
    <citation type="submission" date="2021-06" db="EMBL/GenBank/DDBJ databases">
        <title>Caerostris darwini draft genome.</title>
        <authorList>
            <person name="Kono N."/>
            <person name="Arakawa K."/>
        </authorList>
    </citation>
    <scope>NUCLEOTIDE SEQUENCE [LARGE SCALE GENOMIC DNA]</scope>
</reference>
<dbReference type="AlphaFoldDB" id="A0AAV4NUP7"/>
<gene>
    <name evidence="1" type="ORF">CDAR_250731</name>
</gene>
<dbReference type="Proteomes" id="UP001054837">
    <property type="component" value="Unassembled WGS sequence"/>
</dbReference>
<name>A0AAV4NUP7_9ARAC</name>
<keyword evidence="2" id="KW-1185">Reference proteome</keyword>
<sequence>MHLLRFFLRVSTSETSHRREGGYRKWKKSSGFISLLVSFRGLSFCPPTTPRFNFSEEEDAKVPQVERLPLTARAVRNGNQMVQPRRRMIRSEKVNGKVLLLLFE</sequence>
<protein>
    <submittedName>
        <fullName evidence="1">Uncharacterized protein</fullName>
    </submittedName>
</protein>
<comment type="caution">
    <text evidence="1">The sequence shown here is derived from an EMBL/GenBank/DDBJ whole genome shotgun (WGS) entry which is preliminary data.</text>
</comment>
<dbReference type="EMBL" id="BPLQ01002089">
    <property type="protein sequence ID" value="GIX88600.1"/>
    <property type="molecule type" value="Genomic_DNA"/>
</dbReference>
<organism evidence="1 2">
    <name type="scientific">Caerostris darwini</name>
    <dbReference type="NCBI Taxonomy" id="1538125"/>
    <lineage>
        <taxon>Eukaryota</taxon>
        <taxon>Metazoa</taxon>
        <taxon>Ecdysozoa</taxon>
        <taxon>Arthropoda</taxon>
        <taxon>Chelicerata</taxon>
        <taxon>Arachnida</taxon>
        <taxon>Araneae</taxon>
        <taxon>Araneomorphae</taxon>
        <taxon>Entelegynae</taxon>
        <taxon>Araneoidea</taxon>
        <taxon>Araneidae</taxon>
        <taxon>Caerostris</taxon>
    </lineage>
</organism>